<keyword evidence="1" id="KW-0732">Signal</keyword>
<dbReference type="EMBL" id="FXBL01000004">
    <property type="protein sequence ID" value="SMH56844.1"/>
    <property type="molecule type" value="Genomic_DNA"/>
</dbReference>
<evidence type="ECO:0008006" key="4">
    <source>
        <dbReference type="Google" id="ProtNLM"/>
    </source>
</evidence>
<evidence type="ECO:0000313" key="3">
    <source>
        <dbReference type="Proteomes" id="UP000193083"/>
    </source>
</evidence>
<protein>
    <recommendedName>
        <fullName evidence="4">Secreted protein</fullName>
    </recommendedName>
</protein>
<reference evidence="2 3" key="1">
    <citation type="submission" date="2017-04" db="EMBL/GenBank/DDBJ databases">
        <authorList>
            <person name="Afonso C.L."/>
            <person name="Miller P.J."/>
            <person name="Scott M.A."/>
            <person name="Spackman E."/>
            <person name="Goraichik I."/>
            <person name="Dimitrov K.M."/>
            <person name="Suarez D.L."/>
            <person name="Swayne D.E."/>
        </authorList>
    </citation>
    <scope>NUCLEOTIDE SEQUENCE [LARGE SCALE GENOMIC DNA]</scope>
    <source>
        <strain evidence="2 3">B5P</strain>
    </source>
</reference>
<evidence type="ECO:0000313" key="2">
    <source>
        <dbReference type="EMBL" id="SMH56844.1"/>
    </source>
</evidence>
<sequence>MSRLAPLIGALALTCSFAAVAQTPAQTPAQYVASQAGPSDPSVQVVPDATVPDQSAEISNCGPRDEIVAQLGSVFQEAPSGMGMIDPTAVVEVFVSNAGTFTILASGTDGNSCILASGEGWDAAVTTPVGDDT</sequence>
<feature type="chain" id="PRO_5012778732" description="Secreted protein" evidence="1">
    <location>
        <begin position="22"/>
        <end position="133"/>
    </location>
</feature>
<feature type="signal peptide" evidence="1">
    <location>
        <begin position="1"/>
        <end position="21"/>
    </location>
</feature>
<accession>A0A1X7PZA0</accession>
<organism evidence="2 3">
    <name type="scientific">Mesorhizobium australicum</name>
    <dbReference type="NCBI Taxonomy" id="536018"/>
    <lineage>
        <taxon>Bacteria</taxon>
        <taxon>Pseudomonadati</taxon>
        <taxon>Pseudomonadota</taxon>
        <taxon>Alphaproteobacteria</taxon>
        <taxon>Hyphomicrobiales</taxon>
        <taxon>Phyllobacteriaceae</taxon>
        <taxon>Mesorhizobium</taxon>
    </lineage>
</organism>
<dbReference type="Proteomes" id="UP000193083">
    <property type="component" value="Unassembled WGS sequence"/>
</dbReference>
<dbReference type="AlphaFoldDB" id="A0A1X7PZA0"/>
<gene>
    <name evidence="2" type="ORF">SAMN02982922_5605</name>
</gene>
<proteinExistence type="predicted"/>
<evidence type="ECO:0000256" key="1">
    <source>
        <dbReference type="SAM" id="SignalP"/>
    </source>
</evidence>
<keyword evidence="3" id="KW-1185">Reference proteome</keyword>
<name>A0A1X7PZA0_9HYPH</name>
<dbReference type="RefSeq" id="WP_139832413.1">
    <property type="nucleotide sequence ID" value="NZ_FXBL01000004.1"/>
</dbReference>
<dbReference type="OrthoDB" id="9810895at2"/>